<dbReference type="Proteomes" id="UP000078512">
    <property type="component" value="Unassembled WGS sequence"/>
</dbReference>
<accession>A0A197JV13</accession>
<keyword evidence="1" id="KW-1133">Transmembrane helix</keyword>
<keyword evidence="1" id="KW-0812">Transmembrane</keyword>
<reference evidence="2 3" key="1">
    <citation type="submission" date="2016-05" db="EMBL/GenBank/DDBJ databases">
        <title>Genome sequencing reveals origins of a unique bacterial endosymbiosis in the earliest lineages of terrestrial Fungi.</title>
        <authorList>
            <consortium name="DOE Joint Genome Institute"/>
            <person name="Uehling J."/>
            <person name="Gryganskyi A."/>
            <person name="Hameed K."/>
            <person name="Tschaplinski T."/>
            <person name="Misztal P."/>
            <person name="Wu S."/>
            <person name="Desiro A."/>
            <person name="Vande Pol N."/>
            <person name="Du Z.-Y."/>
            <person name="Zienkiewicz A."/>
            <person name="Zienkiewicz K."/>
            <person name="Morin E."/>
            <person name="Tisserant E."/>
            <person name="Splivallo R."/>
            <person name="Hainaut M."/>
            <person name="Henrissat B."/>
            <person name="Ohm R."/>
            <person name="Kuo A."/>
            <person name="Yan J."/>
            <person name="Lipzen A."/>
            <person name="Nolan M."/>
            <person name="Labutti K."/>
            <person name="Barry K."/>
            <person name="Goldstein A."/>
            <person name="Labbe J."/>
            <person name="Schadt C."/>
            <person name="Tuskan G."/>
            <person name="Grigoriev I."/>
            <person name="Martin F."/>
            <person name="Vilgalys R."/>
            <person name="Bonito G."/>
        </authorList>
    </citation>
    <scope>NUCLEOTIDE SEQUENCE [LARGE SCALE GENOMIC DNA]</scope>
    <source>
        <strain evidence="2 3">AG-77</strain>
    </source>
</reference>
<feature type="transmembrane region" description="Helical" evidence="1">
    <location>
        <begin position="117"/>
        <end position="141"/>
    </location>
</feature>
<feature type="transmembrane region" description="Helical" evidence="1">
    <location>
        <begin position="93"/>
        <end position="110"/>
    </location>
</feature>
<proteinExistence type="predicted"/>
<dbReference type="EMBL" id="KV442043">
    <property type="protein sequence ID" value="OAQ29055.1"/>
    <property type="molecule type" value="Genomic_DNA"/>
</dbReference>
<name>A0A197JV13_9FUNG</name>
<dbReference type="AlphaFoldDB" id="A0A197JV13"/>
<protein>
    <submittedName>
        <fullName evidence="2">Uncharacterized protein</fullName>
    </submittedName>
</protein>
<keyword evidence="3" id="KW-1185">Reference proteome</keyword>
<keyword evidence="1" id="KW-0472">Membrane</keyword>
<sequence>MGKSTTCFISSFRPSSPSLSLLPSATKRTKKNTLSFLSLSLSHPCLHRHLFFRQRGEQNKKCKKQTNQNRHKKIVSTHATKTEGPRPRFDSTVLPFFCFFLLPLFLFTVVRSARWYFASYLVCLIAFFYLVFFSVSTPYTYFL</sequence>
<gene>
    <name evidence="2" type="ORF">K457DRAFT_522589</name>
</gene>
<evidence type="ECO:0000313" key="2">
    <source>
        <dbReference type="EMBL" id="OAQ29055.1"/>
    </source>
</evidence>
<evidence type="ECO:0000256" key="1">
    <source>
        <dbReference type="SAM" id="Phobius"/>
    </source>
</evidence>
<organism evidence="2 3">
    <name type="scientific">Linnemannia elongata AG-77</name>
    <dbReference type="NCBI Taxonomy" id="1314771"/>
    <lineage>
        <taxon>Eukaryota</taxon>
        <taxon>Fungi</taxon>
        <taxon>Fungi incertae sedis</taxon>
        <taxon>Mucoromycota</taxon>
        <taxon>Mortierellomycotina</taxon>
        <taxon>Mortierellomycetes</taxon>
        <taxon>Mortierellales</taxon>
        <taxon>Mortierellaceae</taxon>
        <taxon>Linnemannia</taxon>
    </lineage>
</organism>
<evidence type="ECO:0000313" key="3">
    <source>
        <dbReference type="Proteomes" id="UP000078512"/>
    </source>
</evidence>